<proteinExistence type="predicted"/>
<sequence>MSFILRAFKDDLQSMVFDMGLKDVSGMNKISLKKTMIGVEDYEKEDIRGMPTVIKERRKVSDRTKLEEKKWK</sequence>
<dbReference type="AlphaFoldDB" id="A0A8X6QZE3"/>
<organism evidence="1 2">
    <name type="scientific">Nephila pilipes</name>
    <name type="common">Giant wood spider</name>
    <name type="synonym">Nephila maculata</name>
    <dbReference type="NCBI Taxonomy" id="299642"/>
    <lineage>
        <taxon>Eukaryota</taxon>
        <taxon>Metazoa</taxon>
        <taxon>Ecdysozoa</taxon>
        <taxon>Arthropoda</taxon>
        <taxon>Chelicerata</taxon>
        <taxon>Arachnida</taxon>
        <taxon>Araneae</taxon>
        <taxon>Araneomorphae</taxon>
        <taxon>Entelegynae</taxon>
        <taxon>Araneoidea</taxon>
        <taxon>Nephilidae</taxon>
        <taxon>Nephila</taxon>
    </lineage>
</organism>
<keyword evidence="2" id="KW-1185">Reference proteome</keyword>
<accession>A0A8X6QZE3</accession>
<evidence type="ECO:0000313" key="2">
    <source>
        <dbReference type="Proteomes" id="UP000887013"/>
    </source>
</evidence>
<gene>
    <name evidence="1" type="ORF">NPIL_491</name>
</gene>
<protein>
    <submittedName>
        <fullName evidence="1">Uncharacterized protein</fullName>
    </submittedName>
</protein>
<evidence type="ECO:0000313" key="1">
    <source>
        <dbReference type="EMBL" id="GFU39802.1"/>
    </source>
</evidence>
<dbReference type="EMBL" id="BMAW01084682">
    <property type="protein sequence ID" value="GFU39802.1"/>
    <property type="molecule type" value="Genomic_DNA"/>
</dbReference>
<dbReference type="Proteomes" id="UP000887013">
    <property type="component" value="Unassembled WGS sequence"/>
</dbReference>
<reference evidence="1" key="1">
    <citation type="submission" date="2020-08" db="EMBL/GenBank/DDBJ databases">
        <title>Multicomponent nature underlies the extraordinary mechanical properties of spider dragline silk.</title>
        <authorList>
            <person name="Kono N."/>
            <person name="Nakamura H."/>
            <person name="Mori M."/>
            <person name="Yoshida Y."/>
            <person name="Ohtoshi R."/>
            <person name="Malay A.D."/>
            <person name="Moran D.A.P."/>
            <person name="Tomita M."/>
            <person name="Numata K."/>
            <person name="Arakawa K."/>
        </authorList>
    </citation>
    <scope>NUCLEOTIDE SEQUENCE</scope>
</reference>
<name>A0A8X6QZE3_NEPPI</name>
<comment type="caution">
    <text evidence="1">The sequence shown here is derived from an EMBL/GenBank/DDBJ whole genome shotgun (WGS) entry which is preliminary data.</text>
</comment>